<name>A0ABW8HR58_9BACL</name>
<accession>A0ABW8HR58</accession>
<dbReference type="RefSeq" id="WP_402873363.1">
    <property type="nucleotide sequence ID" value="NZ_JBIYSL010000002.1"/>
</dbReference>
<keyword evidence="2" id="KW-1185">Reference proteome</keyword>
<evidence type="ECO:0000313" key="1">
    <source>
        <dbReference type="EMBL" id="MFK0522145.1"/>
    </source>
</evidence>
<evidence type="ECO:0000313" key="2">
    <source>
        <dbReference type="Proteomes" id="UP001618531"/>
    </source>
</evidence>
<dbReference type="Gene3D" id="3.40.50.300">
    <property type="entry name" value="P-loop containing nucleotide triphosphate hydrolases"/>
    <property type="match status" value="1"/>
</dbReference>
<protein>
    <submittedName>
        <fullName evidence="1">Tunicamycin resistance protein</fullName>
    </submittedName>
</protein>
<proteinExistence type="predicted"/>
<gene>
    <name evidence="1" type="ORF">ACINKY_08010</name>
</gene>
<reference evidence="1 2" key="1">
    <citation type="submission" date="2024-11" db="EMBL/GenBank/DDBJ databases">
        <title>Identification and Characterization of a Novel Fosfomycin Bacillithiol Transferase FosB8 in Paenibacillus illinoisensis.</title>
        <authorList>
            <person name="Lu W."/>
        </authorList>
    </citation>
    <scope>NUCLEOTIDE SEQUENCE [LARGE SCALE GENOMIC DNA]</scope>
    <source>
        <strain evidence="1 2">WP77</strain>
    </source>
</reference>
<dbReference type="EMBL" id="JBIYSL010000002">
    <property type="protein sequence ID" value="MFK0522145.1"/>
    <property type="molecule type" value="Genomic_DNA"/>
</dbReference>
<sequence length="138" mass="16122">MIVMINGAFGSGKTSEDIELWRVLTVKTAIEVRRKYNKHLIVPMTIYKEENFNHIYNGFKAIDEEVYHFSLVATEETIYKRLAKRGDEFGGWQYQQAPKVVHALKDDKFGIHLITDHLETSEVVDIILRKIDQHHNHT</sequence>
<comment type="caution">
    <text evidence="1">The sequence shown here is derived from an EMBL/GenBank/DDBJ whole genome shotgun (WGS) entry which is preliminary data.</text>
</comment>
<dbReference type="InterPro" id="IPR027417">
    <property type="entry name" value="P-loop_NTPase"/>
</dbReference>
<organism evidence="1 2">
    <name type="scientific">Paenibacillus illinoisensis</name>
    <dbReference type="NCBI Taxonomy" id="59845"/>
    <lineage>
        <taxon>Bacteria</taxon>
        <taxon>Bacillati</taxon>
        <taxon>Bacillota</taxon>
        <taxon>Bacilli</taxon>
        <taxon>Bacillales</taxon>
        <taxon>Paenibacillaceae</taxon>
        <taxon>Paenibacillus</taxon>
    </lineage>
</organism>
<dbReference type="Proteomes" id="UP001618531">
    <property type="component" value="Unassembled WGS sequence"/>
</dbReference>
<dbReference type="SUPFAM" id="SSF52540">
    <property type="entry name" value="P-loop containing nucleoside triphosphate hydrolases"/>
    <property type="match status" value="1"/>
</dbReference>